<proteinExistence type="predicted"/>
<dbReference type="InterPro" id="IPR011024">
    <property type="entry name" value="G_crystallin-like"/>
</dbReference>
<comment type="caution">
    <text evidence="1">The sequence shown here is derived from an EMBL/GenBank/DDBJ whole genome shotgun (WGS) entry which is preliminary data.</text>
</comment>
<evidence type="ECO:0000313" key="1">
    <source>
        <dbReference type="EMBL" id="CAB3987839.1"/>
    </source>
</evidence>
<dbReference type="OrthoDB" id="5960648at2759"/>
<dbReference type="AlphaFoldDB" id="A0A7D9HLF3"/>
<protein>
    <submittedName>
        <fullName evidence="1">Uncharacterized protein</fullName>
    </submittedName>
</protein>
<gene>
    <name evidence="1" type="ORF">PACLA_8A009008</name>
</gene>
<dbReference type="Gene3D" id="2.60.20.10">
    <property type="entry name" value="Crystallins"/>
    <property type="match status" value="1"/>
</dbReference>
<dbReference type="Proteomes" id="UP001152795">
    <property type="component" value="Unassembled WGS sequence"/>
</dbReference>
<dbReference type="SUPFAM" id="SSF49695">
    <property type="entry name" value="gamma-Crystallin-like"/>
    <property type="match status" value="1"/>
</dbReference>
<name>A0A7D9HLF3_PARCT</name>
<keyword evidence="2" id="KW-1185">Reference proteome</keyword>
<sequence>MSNVDGVFSKVLQTSVSRWWSLRTTSLKSKMSLSQSIKLYNADGNHKLFHSSDGDLIKTDTYIKAEVLSGKWILYRTADYNKSLQDGARPYEHMVLPADIKVVDISDVNGSLFHVPSAEQALMLFEFNYYGGGNREYTEEQGDLKDFPKGARSAMVGKDNDWQVYPKAGEQGTPQKLTRGTDYATTDEMKMPAVNSIKPY</sequence>
<organism evidence="1 2">
    <name type="scientific">Paramuricea clavata</name>
    <name type="common">Red gorgonian</name>
    <name type="synonym">Violescent sea-whip</name>
    <dbReference type="NCBI Taxonomy" id="317549"/>
    <lineage>
        <taxon>Eukaryota</taxon>
        <taxon>Metazoa</taxon>
        <taxon>Cnidaria</taxon>
        <taxon>Anthozoa</taxon>
        <taxon>Octocorallia</taxon>
        <taxon>Malacalcyonacea</taxon>
        <taxon>Plexauridae</taxon>
        <taxon>Paramuricea</taxon>
    </lineage>
</organism>
<evidence type="ECO:0000313" key="2">
    <source>
        <dbReference type="Proteomes" id="UP001152795"/>
    </source>
</evidence>
<accession>A0A7D9HLF3</accession>
<dbReference type="EMBL" id="CACRXK020001242">
    <property type="protein sequence ID" value="CAB3987839.1"/>
    <property type="molecule type" value="Genomic_DNA"/>
</dbReference>
<reference evidence="1" key="1">
    <citation type="submission" date="2020-04" db="EMBL/GenBank/DDBJ databases">
        <authorList>
            <person name="Alioto T."/>
            <person name="Alioto T."/>
            <person name="Gomez Garrido J."/>
        </authorList>
    </citation>
    <scope>NUCLEOTIDE SEQUENCE</scope>
    <source>
        <strain evidence="1">A484AB</strain>
    </source>
</reference>